<dbReference type="SUPFAM" id="SSF54843">
    <property type="entry name" value="Ribosomal protein L22"/>
    <property type="match status" value="1"/>
</dbReference>
<comment type="function">
    <text evidence="8">This protein binds specifically to 23S rRNA; its binding is stimulated by other ribosomal proteins, e.g. L4, L17, and L20. It is important during the early stages of 50S assembly. It makes multiple contacts with different domains of the 23S rRNA in the assembled 50S subunit and ribosome.</text>
</comment>
<dbReference type="GeneID" id="65344595"/>
<dbReference type="Gene3D" id="3.90.470.10">
    <property type="entry name" value="Ribosomal protein L22/L17"/>
    <property type="match status" value="1"/>
</dbReference>
<evidence type="ECO:0000256" key="8">
    <source>
        <dbReference type="ARBA" id="ARBA00025084"/>
    </source>
</evidence>
<dbReference type="Pfam" id="PF00237">
    <property type="entry name" value="Ribosomal_L22"/>
    <property type="match status" value="1"/>
</dbReference>
<evidence type="ECO:0000256" key="7">
    <source>
        <dbReference type="ARBA" id="ARBA00023274"/>
    </source>
</evidence>
<dbReference type="Proteomes" id="UP000214355">
    <property type="component" value="Chromosome I"/>
</dbReference>
<evidence type="ECO:0000256" key="2">
    <source>
        <dbReference type="ARBA" id="ARBA00009451"/>
    </source>
</evidence>
<dbReference type="HAMAP" id="MF_01331_B">
    <property type="entry name" value="Ribosomal_uL22_B"/>
    <property type="match status" value="1"/>
</dbReference>
<dbReference type="GO" id="GO:0006412">
    <property type="term" value="P:translation"/>
    <property type="evidence" value="ECO:0007669"/>
    <property type="project" value="UniProtKB-UniRule"/>
</dbReference>
<sequence>MEAKAQARYVRVTPQKARRVINEIRGMRALAAVDLLKFAPQAIATDVKKILESAMANARYAAEQTNERFDDADLIVTAAYVDEGPTMKRIQPRAQGRANRILKRTSHITVIVGDEKKGA</sequence>
<dbReference type="GO" id="GO:0019843">
    <property type="term" value="F:rRNA binding"/>
    <property type="evidence" value="ECO:0007669"/>
    <property type="project" value="UniProtKB-UniRule"/>
</dbReference>
<dbReference type="RefSeq" id="WP_091280260.1">
    <property type="nucleotide sequence ID" value="NZ_JABAPH010000005.1"/>
</dbReference>
<evidence type="ECO:0000256" key="13">
    <source>
        <dbReference type="RuleBase" id="RU004008"/>
    </source>
</evidence>
<dbReference type="InterPro" id="IPR018260">
    <property type="entry name" value="Ribosomal_uL22_CS"/>
</dbReference>
<dbReference type="GO" id="GO:0003735">
    <property type="term" value="F:structural constituent of ribosome"/>
    <property type="evidence" value="ECO:0007669"/>
    <property type="project" value="InterPro"/>
</dbReference>
<comment type="function">
    <text evidence="10 13">This protein binds specifically to 23S rRNA; its binding is stimulated by other ribosomal proteins, e.g., L4, L17, and L20. It is important during the early stages of 50S assembly. It makes multiple contacts with different domains of the 23S rRNA in the assembled 50S subunit and ribosome.</text>
</comment>
<evidence type="ECO:0000256" key="9">
    <source>
        <dbReference type="ARBA" id="ARBA00035207"/>
    </source>
</evidence>
<evidence type="ECO:0000256" key="3">
    <source>
        <dbReference type="ARBA" id="ARBA00011838"/>
    </source>
</evidence>
<evidence type="ECO:0000256" key="11">
    <source>
        <dbReference type="RuleBase" id="RU004005"/>
    </source>
</evidence>
<dbReference type="STRING" id="131112.SAMN04489737_0857"/>
<dbReference type="GO" id="GO:0022625">
    <property type="term" value="C:cytosolic large ribosomal subunit"/>
    <property type="evidence" value="ECO:0007669"/>
    <property type="project" value="TreeGrafter"/>
</dbReference>
<organism evidence="14 15">
    <name type="scientific">Arcanobacterium phocae</name>
    <dbReference type="NCBI Taxonomy" id="131112"/>
    <lineage>
        <taxon>Bacteria</taxon>
        <taxon>Bacillati</taxon>
        <taxon>Actinomycetota</taxon>
        <taxon>Actinomycetes</taxon>
        <taxon>Actinomycetales</taxon>
        <taxon>Actinomycetaceae</taxon>
        <taxon>Arcanobacterium</taxon>
    </lineage>
</organism>
<dbReference type="InterPro" id="IPR005727">
    <property type="entry name" value="Ribosomal_uL22_bac/chlpt-type"/>
</dbReference>
<evidence type="ECO:0000256" key="12">
    <source>
        <dbReference type="RuleBase" id="RU004006"/>
    </source>
</evidence>
<dbReference type="InterPro" id="IPR036394">
    <property type="entry name" value="Ribosomal_uL22_sf"/>
</dbReference>
<keyword evidence="7 10" id="KW-0687">Ribonucleoprotein</keyword>
<dbReference type="EMBL" id="LT629804">
    <property type="protein sequence ID" value="SDU79396.1"/>
    <property type="molecule type" value="Genomic_DNA"/>
</dbReference>
<comment type="subunit">
    <text evidence="3 10 12">Part of the 50S ribosomal subunit.</text>
</comment>
<evidence type="ECO:0000313" key="15">
    <source>
        <dbReference type="Proteomes" id="UP000214355"/>
    </source>
</evidence>
<evidence type="ECO:0000256" key="5">
    <source>
        <dbReference type="ARBA" id="ARBA00022884"/>
    </source>
</evidence>
<dbReference type="CDD" id="cd00336">
    <property type="entry name" value="Ribosomal_L22"/>
    <property type="match status" value="1"/>
</dbReference>
<reference evidence="15" key="1">
    <citation type="submission" date="2016-10" db="EMBL/GenBank/DDBJ databases">
        <authorList>
            <person name="Varghese N."/>
            <person name="Submissions S."/>
        </authorList>
    </citation>
    <scope>NUCLEOTIDE SEQUENCE [LARGE SCALE GENOMIC DNA]</scope>
    <source>
        <strain evidence="15">DSM 10002</strain>
    </source>
</reference>
<dbReference type="PROSITE" id="PS00464">
    <property type="entry name" value="RIBOSOMAL_L22"/>
    <property type="match status" value="1"/>
</dbReference>
<evidence type="ECO:0000256" key="10">
    <source>
        <dbReference type="HAMAP-Rule" id="MF_01331"/>
    </source>
</evidence>
<evidence type="ECO:0000313" key="14">
    <source>
        <dbReference type="EMBL" id="SDU79396.1"/>
    </source>
</evidence>
<keyword evidence="15" id="KW-1185">Reference proteome</keyword>
<evidence type="ECO:0000256" key="6">
    <source>
        <dbReference type="ARBA" id="ARBA00022980"/>
    </source>
</evidence>
<keyword evidence="4 10" id="KW-0699">rRNA-binding</keyword>
<evidence type="ECO:0000256" key="1">
    <source>
        <dbReference type="ARBA" id="ARBA00003478"/>
    </source>
</evidence>
<protein>
    <recommendedName>
        <fullName evidence="9 10">Large ribosomal subunit protein uL22</fullName>
    </recommendedName>
</protein>
<dbReference type="PANTHER" id="PTHR13501">
    <property type="entry name" value="CHLOROPLAST 50S RIBOSOMAL PROTEIN L22-RELATED"/>
    <property type="match status" value="1"/>
</dbReference>
<dbReference type="InterPro" id="IPR001063">
    <property type="entry name" value="Ribosomal_uL22"/>
</dbReference>
<evidence type="ECO:0000256" key="4">
    <source>
        <dbReference type="ARBA" id="ARBA00022730"/>
    </source>
</evidence>
<comment type="function">
    <text evidence="1 10">The globular domain of the protein is located near the polypeptide exit tunnel on the outside of the subunit, while an extended beta-hairpin is found that lines the wall of the exit tunnel in the center of the 70S ribosome.</text>
</comment>
<keyword evidence="6 10" id="KW-0689">Ribosomal protein</keyword>
<dbReference type="OrthoDB" id="9805969at2"/>
<name>A0A1H2LG60_9ACTO</name>
<dbReference type="NCBIfam" id="TIGR01044">
    <property type="entry name" value="rplV_bact"/>
    <property type="match status" value="1"/>
</dbReference>
<accession>A0A1H2LG60</accession>
<dbReference type="PANTHER" id="PTHR13501:SF8">
    <property type="entry name" value="LARGE RIBOSOMAL SUBUNIT PROTEIN UL22M"/>
    <property type="match status" value="1"/>
</dbReference>
<proteinExistence type="inferred from homology"/>
<keyword evidence="5 10" id="KW-0694">RNA-binding</keyword>
<comment type="similarity">
    <text evidence="2 10 11">Belongs to the universal ribosomal protein uL22 family.</text>
</comment>
<dbReference type="InterPro" id="IPR047867">
    <property type="entry name" value="Ribosomal_uL22_bac/org-type"/>
</dbReference>
<dbReference type="AlphaFoldDB" id="A0A1H2LG60"/>
<gene>
    <name evidence="10" type="primary">rplV</name>
    <name evidence="14" type="ORF">SAMN04489737_0857</name>
</gene>